<dbReference type="Gene3D" id="3.40.366.10">
    <property type="entry name" value="Malonyl-Coenzyme A Acyl Carrier Protein, domain 2"/>
    <property type="match status" value="1"/>
</dbReference>
<dbReference type="PROSITE" id="PS50075">
    <property type="entry name" value="CARRIER"/>
    <property type="match status" value="1"/>
</dbReference>
<dbReference type="NCBIfam" id="NF045894">
    <property type="entry name" value="PKS_plus_SDR"/>
    <property type="match status" value="1"/>
</dbReference>
<evidence type="ECO:0000313" key="11">
    <source>
        <dbReference type="EMBL" id="RXS68719.1"/>
    </source>
</evidence>
<dbReference type="PROSITE" id="PS52004">
    <property type="entry name" value="KS3_2"/>
    <property type="match status" value="1"/>
</dbReference>
<evidence type="ECO:0000256" key="4">
    <source>
        <dbReference type="ARBA" id="ARBA00022679"/>
    </source>
</evidence>
<evidence type="ECO:0000256" key="1">
    <source>
        <dbReference type="ARBA" id="ARBA00001957"/>
    </source>
</evidence>
<dbReference type="SUPFAM" id="SSF55048">
    <property type="entry name" value="Probable ACP-binding domain of malonyl-CoA ACP transacylase"/>
    <property type="match status" value="1"/>
</dbReference>
<dbReference type="SUPFAM" id="SSF53901">
    <property type="entry name" value="Thiolase-like"/>
    <property type="match status" value="1"/>
</dbReference>
<dbReference type="GO" id="GO:0033068">
    <property type="term" value="P:macrolide biosynthetic process"/>
    <property type="evidence" value="ECO:0007669"/>
    <property type="project" value="UniProtKB-ARBA"/>
</dbReference>
<dbReference type="InterPro" id="IPR020841">
    <property type="entry name" value="PKS_Beta-ketoAc_synthase_dom"/>
</dbReference>
<keyword evidence="4" id="KW-0808">Transferase</keyword>
<evidence type="ECO:0000256" key="7">
    <source>
        <dbReference type="ARBA" id="ARBA00023315"/>
    </source>
</evidence>
<evidence type="ECO:0000256" key="2">
    <source>
        <dbReference type="ARBA" id="ARBA00022450"/>
    </source>
</evidence>
<evidence type="ECO:0000256" key="8">
    <source>
        <dbReference type="SAM" id="MobiDB-lite"/>
    </source>
</evidence>
<dbReference type="InterPro" id="IPR015083">
    <property type="entry name" value="NorB/c/GfsB-D-like_docking"/>
</dbReference>
<sequence>MSTEPTASDAPGGSRESAGSTGSTGSTASPQPTEEKYRDYLKRVTADLRQTKQRLRTERERAAEPLAIVGMGCRFPGGVQSPQDLWELVAAEVDAIGPLPADRGWPLDTLYDPDPDRPGKSYVMESGILHDAAGFDAEFFGISPREARAMDPQHRLLLETSWEALEHAGIPPTSLRGSTTGVYVGLSPFGYGPQSAEVPADAEGHVVTGGAPAVASGRISYLFGLEGPAMTVDTACSAGLVALHVAGESLRRDECDLALVAGAAVIATPMVFTEFSKQRALARDGRCKAFSADADGTSWSEGCGVLVVERLSAARRNGHQVLAVVRGSALNQDGASNGLTAPNGPSQQRVIEAALTAARVSADQVDMVEAHGTGTPLGDPIEAQALLATYGQGRGADRPLRLGSLKSNIGHTQAAAGIAGVIKTVLALRNGVMPKTLHVDRPTTQVDWSAGHVELLREALTWPEVDRPRRAAVSAFGVSGTNAHVILEYDARTAEPDTDTDTDTDGDTEAESTAPAASPGPVPVVLSARSSAGLAAQAARLRRHLLATPDAEPADVAWSLATTRAHLHHRAAVVAPDRTALLADLQCLADGLDLPRNVVTGTVTASRKVALMFPGQGSQWPGMARELLASSPVFAESLHECARVIDEMVDWSLIGVVTGADEQRLDEVDVLQPALFAVMVSLAKLWQSYGIDIHGVVGHSQGEIAAAYISGALSLADAARIVVTRSRLLTKVAGRGGALAVGLSAQAATDRITPWEGRLSIAAVNGADSVVVSGEAGALRDFQEGCQADRVWSRRVDVAGIAAHSAEIESVRDELVAALQGIEPREAAVPFYSTVTGTRLTGRELDPEYWYRNLRETVRFLDITEAMVADGFGFFVEASPHPQLTVGTNQTLKAAESDGTVLGSLRRDSGGPEQMLLSLGEGYVHGLPVDWTRVLEPGERVPLPTYAFQHEHYWLTAADTVGAVTETDARFWDAVEREDLEQLAGELGTDAGMAEVLPALARWRREGRRRSRLDSLRYRITWRAVSEPPSAAKVPGRWLLVGDDDRTKEVARLFEVAEVLSSVGADRAELVERLGGADPFDAVAYVGRDAERLLVLVQALGDVDVTAPLWCLTTGAVSTGPSDPPADPHGAALWGLGRVVALERPDRWGGLVDLPGSLDDRSAGLLAGVLATADDEDQLAVRSNGVWARRLAHAATATSPGEWKPSGTVLITGGTGAIGGAVARWLAEQGGCSLVLISRRGPDAPGAAELAAELADTGTPVRIIAADVADHAAMARVLGDVAEEFGPLRSVFHAAGVPQSTPLEDMTVDEFQEVVSAKVDGARVLDELLGDTALDAFVVFSSIAAVWGSSRSGAYAAGNASLDALVEQRRARAAAGTSVAWGFWGDGGMVDAETAPLLRRIGLVPVSPQDGIASLHLALANDDVAVTVAEVDWEPFAATYTAARPRPLIEDLAEVRRAALGGAAGPQVESVPAEVFRREMLARGPAERLTAMTDLVRTEAAAQLGWSDAERIEPHRAFRDLGLDSLASVGLRKRLDGKTGLRTPVTLAFDHPTPAEAAAFLLALLLPEGADGDPAVNAESELDRLEAALAGWDAGSVGRARITMRLSSILARWKETGPSAARPSADEDAADANLADASDDDMLDALGREFGIS</sequence>
<dbReference type="InterPro" id="IPR016039">
    <property type="entry name" value="Thiolase-like"/>
</dbReference>
<dbReference type="InterPro" id="IPR009081">
    <property type="entry name" value="PP-bd_ACP"/>
</dbReference>
<dbReference type="SMART" id="SM00822">
    <property type="entry name" value="PKS_KR"/>
    <property type="match status" value="1"/>
</dbReference>
<feature type="region of interest" description="Disordered" evidence="8">
    <location>
        <begin position="1"/>
        <end position="39"/>
    </location>
</feature>
<dbReference type="CDD" id="cd08952">
    <property type="entry name" value="KR_1_SDR_x"/>
    <property type="match status" value="1"/>
</dbReference>
<dbReference type="InterPro" id="IPR036736">
    <property type="entry name" value="ACP-like_sf"/>
</dbReference>
<dbReference type="SUPFAM" id="SSF52151">
    <property type="entry name" value="FabD/lysophospholipase-like"/>
    <property type="match status" value="1"/>
</dbReference>
<dbReference type="Gene3D" id="3.40.47.10">
    <property type="match status" value="1"/>
</dbReference>
<name>A0A4V1NQL3_9ACTN</name>
<protein>
    <submittedName>
        <fullName evidence="11">SDR family NAD(P)-dependent oxidoreductase</fullName>
    </submittedName>
</protein>
<evidence type="ECO:0000256" key="3">
    <source>
        <dbReference type="ARBA" id="ARBA00022553"/>
    </source>
</evidence>
<dbReference type="PROSITE" id="PS00012">
    <property type="entry name" value="PHOSPHOPANTETHEINE"/>
    <property type="match status" value="1"/>
</dbReference>
<dbReference type="Gene3D" id="6.10.140.1830">
    <property type="match status" value="1"/>
</dbReference>
<keyword evidence="6" id="KW-0511">Multifunctional enzyme</keyword>
<dbReference type="GO" id="GO:0031177">
    <property type="term" value="F:phosphopantetheine binding"/>
    <property type="evidence" value="ECO:0007669"/>
    <property type="project" value="InterPro"/>
</dbReference>
<feature type="compositionally biased region" description="Acidic residues" evidence="8">
    <location>
        <begin position="496"/>
        <end position="510"/>
    </location>
</feature>
<keyword evidence="2" id="KW-0596">Phosphopantetheine</keyword>
<keyword evidence="12" id="KW-1185">Reference proteome</keyword>
<dbReference type="GeneID" id="95777939"/>
<dbReference type="Pfam" id="PF00550">
    <property type="entry name" value="PP-binding"/>
    <property type="match status" value="1"/>
</dbReference>
<dbReference type="Pfam" id="PF18369">
    <property type="entry name" value="PKS_DE"/>
    <property type="match status" value="1"/>
</dbReference>
<dbReference type="Proteomes" id="UP000289482">
    <property type="component" value="Unassembled WGS sequence"/>
</dbReference>
<dbReference type="InterPro" id="IPR041618">
    <property type="entry name" value="PKS_DE"/>
</dbReference>
<reference evidence="11 12" key="1">
    <citation type="submission" date="2019-01" db="EMBL/GenBank/DDBJ databases">
        <title>Draft genome sequences of the type strain Streptomyces sioyaensis DSM 40032 and its novel strain, TM32, a thermotolerant antibiotics-producing actinobacterium.</title>
        <authorList>
            <person name="Nakaew N."/>
            <person name="Lumyong S."/>
            <person name="Sloan W.T."/>
            <person name="Sungthong R."/>
        </authorList>
    </citation>
    <scope>NUCLEOTIDE SEQUENCE [LARGE SCALE GENOMIC DNA]</scope>
    <source>
        <strain evidence="11 12">DSM 40032</strain>
    </source>
</reference>
<keyword evidence="7" id="KW-0012">Acyltransferase</keyword>
<dbReference type="FunFam" id="3.40.47.10:FF:000019">
    <property type="entry name" value="Polyketide synthase type I"/>
    <property type="match status" value="1"/>
</dbReference>
<dbReference type="InterPro" id="IPR018201">
    <property type="entry name" value="Ketoacyl_synth_AS"/>
</dbReference>
<dbReference type="Gene3D" id="3.30.70.3290">
    <property type="match status" value="1"/>
</dbReference>
<dbReference type="GO" id="GO:0006633">
    <property type="term" value="P:fatty acid biosynthetic process"/>
    <property type="evidence" value="ECO:0007669"/>
    <property type="project" value="InterPro"/>
</dbReference>
<feature type="region of interest" description="Disordered" evidence="8">
    <location>
        <begin position="492"/>
        <end position="522"/>
    </location>
</feature>
<dbReference type="Pfam" id="PF00698">
    <property type="entry name" value="Acyl_transf_1"/>
    <property type="match status" value="1"/>
</dbReference>
<dbReference type="SUPFAM" id="SSF51735">
    <property type="entry name" value="NAD(P)-binding Rossmann-fold domains"/>
    <property type="match status" value="2"/>
</dbReference>
<dbReference type="CDD" id="cd00833">
    <property type="entry name" value="PKS"/>
    <property type="match status" value="1"/>
</dbReference>
<dbReference type="PANTHER" id="PTHR43775:SF51">
    <property type="entry name" value="INACTIVE PHENOLPHTHIOCEROL SYNTHESIS POLYKETIDE SYNTHASE TYPE I PKS1-RELATED"/>
    <property type="match status" value="1"/>
</dbReference>
<dbReference type="InterPro" id="IPR057326">
    <property type="entry name" value="KR_dom"/>
</dbReference>
<dbReference type="GO" id="GO:0004315">
    <property type="term" value="F:3-oxoacyl-[acyl-carrier-protein] synthase activity"/>
    <property type="evidence" value="ECO:0007669"/>
    <property type="project" value="InterPro"/>
</dbReference>
<evidence type="ECO:0000256" key="6">
    <source>
        <dbReference type="ARBA" id="ARBA00023268"/>
    </source>
</evidence>
<dbReference type="SMART" id="SM00825">
    <property type="entry name" value="PKS_KS"/>
    <property type="match status" value="1"/>
</dbReference>
<dbReference type="RefSeq" id="WP_129246468.1">
    <property type="nucleotide sequence ID" value="NZ_JABZEL010000015.1"/>
</dbReference>
<dbReference type="InterPro" id="IPR036299">
    <property type="entry name" value="Polyketide_synth_docking_sf"/>
</dbReference>
<dbReference type="Pfam" id="PF00109">
    <property type="entry name" value="ketoacyl-synt"/>
    <property type="match status" value="1"/>
</dbReference>
<dbReference type="PROSITE" id="PS00606">
    <property type="entry name" value="KS3_1"/>
    <property type="match status" value="1"/>
</dbReference>
<dbReference type="Pfam" id="PF08659">
    <property type="entry name" value="KR"/>
    <property type="match status" value="1"/>
</dbReference>
<dbReference type="Pfam" id="PF22621">
    <property type="entry name" value="CurL-like_PKS_C"/>
    <property type="match status" value="1"/>
</dbReference>
<keyword evidence="3" id="KW-0597">Phosphoprotein</keyword>
<feature type="domain" description="Ketosynthase family 3 (KS3)" evidence="10">
    <location>
        <begin position="63"/>
        <end position="489"/>
    </location>
</feature>
<feature type="compositionally biased region" description="Low complexity" evidence="8">
    <location>
        <begin position="12"/>
        <end position="29"/>
    </location>
</feature>
<dbReference type="InterPro" id="IPR016036">
    <property type="entry name" value="Malonyl_transacylase_ACP-bd"/>
</dbReference>
<evidence type="ECO:0000313" key="12">
    <source>
        <dbReference type="Proteomes" id="UP000289482"/>
    </source>
</evidence>
<evidence type="ECO:0000259" key="10">
    <source>
        <dbReference type="PROSITE" id="PS52004"/>
    </source>
</evidence>
<keyword evidence="5" id="KW-0045">Antibiotic biosynthesis</keyword>
<dbReference type="InterPro" id="IPR014030">
    <property type="entry name" value="Ketoacyl_synth_N"/>
</dbReference>
<gene>
    <name evidence="11" type="ORF">EST54_07960</name>
</gene>
<dbReference type="Gene3D" id="1.10.1200.10">
    <property type="entry name" value="ACP-like"/>
    <property type="match status" value="1"/>
</dbReference>
<dbReference type="EMBL" id="SDIF01000015">
    <property type="protein sequence ID" value="RXS68719.1"/>
    <property type="molecule type" value="Genomic_DNA"/>
</dbReference>
<organism evidence="11 12">
    <name type="scientific">Streptomyces sioyaensis</name>
    <dbReference type="NCBI Taxonomy" id="67364"/>
    <lineage>
        <taxon>Bacteria</taxon>
        <taxon>Bacillati</taxon>
        <taxon>Actinomycetota</taxon>
        <taxon>Actinomycetes</taxon>
        <taxon>Kitasatosporales</taxon>
        <taxon>Streptomycetaceae</taxon>
        <taxon>Streptomyces</taxon>
    </lineage>
</organism>
<dbReference type="SMART" id="SM00823">
    <property type="entry name" value="PKS_PP"/>
    <property type="match status" value="1"/>
</dbReference>
<comment type="caution">
    <text evidence="11">The sequence shown here is derived from an EMBL/GenBank/DDBJ whole genome shotgun (WGS) entry which is preliminary data.</text>
</comment>
<feature type="region of interest" description="Disordered" evidence="8">
    <location>
        <begin position="1616"/>
        <end position="1638"/>
    </location>
</feature>
<dbReference type="Pfam" id="PF08990">
    <property type="entry name" value="Docking"/>
    <property type="match status" value="1"/>
</dbReference>
<dbReference type="Gene3D" id="3.40.50.720">
    <property type="entry name" value="NAD(P)-binding Rossmann-like Domain"/>
    <property type="match status" value="1"/>
</dbReference>
<dbReference type="PANTHER" id="PTHR43775">
    <property type="entry name" value="FATTY ACID SYNTHASE"/>
    <property type="match status" value="1"/>
</dbReference>
<proteinExistence type="predicted"/>
<dbReference type="InterPro" id="IPR014043">
    <property type="entry name" value="Acyl_transferase_dom"/>
</dbReference>
<dbReference type="InterPro" id="IPR006162">
    <property type="entry name" value="Ppantetheine_attach_site"/>
</dbReference>
<dbReference type="InterPro" id="IPR013968">
    <property type="entry name" value="PKS_KR"/>
</dbReference>
<accession>A0A4V1NQL3</accession>
<dbReference type="GO" id="GO:0004312">
    <property type="term" value="F:fatty acid synthase activity"/>
    <property type="evidence" value="ECO:0007669"/>
    <property type="project" value="TreeGrafter"/>
</dbReference>
<dbReference type="InterPro" id="IPR016035">
    <property type="entry name" value="Acyl_Trfase/lysoPLipase"/>
</dbReference>
<dbReference type="InterPro" id="IPR036291">
    <property type="entry name" value="NAD(P)-bd_dom_sf"/>
</dbReference>
<dbReference type="InterPro" id="IPR001227">
    <property type="entry name" value="Ac_transferase_dom_sf"/>
</dbReference>
<dbReference type="InterPro" id="IPR050091">
    <property type="entry name" value="PKS_NRPS_Biosynth_Enz"/>
</dbReference>
<dbReference type="Pfam" id="PF02801">
    <property type="entry name" value="Ketoacyl-synt_C"/>
    <property type="match status" value="1"/>
</dbReference>
<comment type="cofactor">
    <cofactor evidence="1">
        <name>pantetheine 4'-phosphate</name>
        <dbReference type="ChEBI" id="CHEBI:47942"/>
    </cofactor>
</comment>
<dbReference type="SMART" id="SM00827">
    <property type="entry name" value="PKS_AT"/>
    <property type="match status" value="1"/>
</dbReference>
<feature type="domain" description="Carrier" evidence="9">
    <location>
        <begin position="1490"/>
        <end position="1565"/>
    </location>
</feature>
<evidence type="ECO:0000256" key="5">
    <source>
        <dbReference type="ARBA" id="ARBA00023194"/>
    </source>
</evidence>
<dbReference type="InterPro" id="IPR020806">
    <property type="entry name" value="PKS_PP-bd"/>
</dbReference>
<dbReference type="SUPFAM" id="SSF47336">
    <property type="entry name" value="ACP-like"/>
    <property type="match status" value="1"/>
</dbReference>
<dbReference type="FunFam" id="3.40.366.10:FF:000002">
    <property type="entry name" value="Probable polyketide synthase 2"/>
    <property type="match status" value="1"/>
</dbReference>
<dbReference type="InterPro" id="IPR014031">
    <property type="entry name" value="Ketoacyl_synth_C"/>
</dbReference>
<dbReference type="SUPFAM" id="SSF101173">
    <property type="entry name" value="Docking domain B of the erythromycin polyketide synthase (DEBS)"/>
    <property type="match status" value="1"/>
</dbReference>
<evidence type="ECO:0000259" key="9">
    <source>
        <dbReference type="PROSITE" id="PS50075"/>
    </source>
</evidence>
<feature type="compositionally biased region" description="Low complexity" evidence="8">
    <location>
        <begin position="511"/>
        <end position="522"/>
    </location>
</feature>